<name>A0A0S4IWX9_BODSA</name>
<feature type="region of interest" description="Disordered" evidence="1">
    <location>
        <begin position="75"/>
        <end position="95"/>
    </location>
</feature>
<organism evidence="2 3">
    <name type="scientific">Bodo saltans</name>
    <name type="common">Flagellated protozoan</name>
    <dbReference type="NCBI Taxonomy" id="75058"/>
    <lineage>
        <taxon>Eukaryota</taxon>
        <taxon>Discoba</taxon>
        <taxon>Euglenozoa</taxon>
        <taxon>Kinetoplastea</taxon>
        <taxon>Metakinetoplastina</taxon>
        <taxon>Eubodonida</taxon>
        <taxon>Bodonidae</taxon>
        <taxon>Bodo</taxon>
    </lineage>
</organism>
<proteinExistence type="predicted"/>
<dbReference type="EMBL" id="CYKH01000592">
    <property type="protein sequence ID" value="CUG06500.1"/>
    <property type="molecule type" value="Genomic_DNA"/>
</dbReference>
<dbReference type="AlphaFoldDB" id="A0A0S4IWX9"/>
<accession>A0A0S4IWX9</accession>
<reference evidence="3" key="1">
    <citation type="submission" date="2015-09" db="EMBL/GenBank/DDBJ databases">
        <authorList>
            <consortium name="Pathogen Informatics"/>
        </authorList>
    </citation>
    <scope>NUCLEOTIDE SEQUENCE [LARGE SCALE GENOMIC DNA]</scope>
    <source>
        <strain evidence="3">Lake Konstanz</strain>
    </source>
</reference>
<gene>
    <name evidence="2" type="ORF">BSAL_72930</name>
</gene>
<dbReference type="Proteomes" id="UP000051952">
    <property type="component" value="Unassembled WGS sequence"/>
</dbReference>
<evidence type="ECO:0000256" key="1">
    <source>
        <dbReference type="SAM" id="MobiDB-lite"/>
    </source>
</evidence>
<protein>
    <submittedName>
        <fullName evidence="2">Uncharacterized protein</fullName>
    </submittedName>
</protein>
<feature type="compositionally biased region" description="Pro residues" evidence="1">
    <location>
        <begin position="135"/>
        <end position="146"/>
    </location>
</feature>
<evidence type="ECO:0000313" key="3">
    <source>
        <dbReference type="Proteomes" id="UP000051952"/>
    </source>
</evidence>
<evidence type="ECO:0000313" key="2">
    <source>
        <dbReference type="EMBL" id="CUG06500.1"/>
    </source>
</evidence>
<sequence>MPFVPVTFVSRSEPHKEVSLEPNGSPDVSQHSSSDHAPPGGENIHISNEGGAGGALTLTEALGGGHHKVMIQSSESANEGSGGGRTEGGNNNTPDLLVTTLSSKIAELHQHIAHVQSMFAVSIDIESFGSAFPAPEYPSPQNPQPQLPAQRPRGFSSSQDAGGQSGGMHPHFLHSPPPASGPSPPTGNSGYYYNRGSFGPSPYQQHNAVHQTTFLPTNASVFSPGGAGGGAFPLSQLRSSVRIHQSVLNALNNNNNGGGPTTVTASPAMNGNHYIFFFATDREQWILL</sequence>
<feature type="region of interest" description="Disordered" evidence="1">
    <location>
        <begin position="1"/>
        <end position="53"/>
    </location>
</feature>
<feature type="compositionally biased region" description="Pro residues" evidence="1">
    <location>
        <begin position="175"/>
        <end position="185"/>
    </location>
</feature>
<dbReference type="VEuPathDB" id="TriTrypDB:BSAL_72930"/>
<keyword evidence="3" id="KW-1185">Reference proteome</keyword>
<feature type="region of interest" description="Disordered" evidence="1">
    <location>
        <begin position="132"/>
        <end position="197"/>
    </location>
</feature>